<proteinExistence type="predicted"/>
<accession>A0A183ILR0</accession>
<evidence type="ECO:0000313" key="1">
    <source>
        <dbReference type="EMBL" id="VDP04745.1"/>
    </source>
</evidence>
<dbReference type="EMBL" id="UZAM01008396">
    <property type="protein sequence ID" value="VDP04745.1"/>
    <property type="molecule type" value="Genomic_DNA"/>
</dbReference>
<dbReference type="Proteomes" id="UP000270296">
    <property type="component" value="Unassembled WGS sequence"/>
</dbReference>
<reference evidence="1 2" key="2">
    <citation type="submission" date="2018-11" db="EMBL/GenBank/DDBJ databases">
        <authorList>
            <consortium name="Pathogen Informatics"/>
        </authorList>
    </citation>
    <scope>NUCLEOTIDE SEQUENCE [LARGE SCALE GENOMIC DNA]</scope>
</reference>
<reference evidence="3" key="1">
    <citation type="submission" date="2016-06" db="UniProtKB">
        <authorList>
            <consortium name="WormBaseParasite"/>
        </authorList>
    </citation>
    <scope>IDENTIFICATION</scope>
</reference>
<dbReference type="AlphaFoldDB" id="A0A183ILR0"/>
<evidence type="ECO:0000313" key="2">
    <source>
        <dbReference type="Proteomes" id="UP000270296"/>
    </source>
</evidence>
<gene>
    <name evidence="1" type="ORF">SBAD_LOCUS4556</name>
</gene>
<keyword evidence="2" id="KW-1185">Reference proteome</keyword>
<protein>
    <submittedName>
        <fullName evidence="3">Maelstrom domain-containing protein</fullName>
    </submittedName>
</protein>
<evidence type="ECO:0000313" key="3">
    <source>
        <dbReference type="WBParaSite" id="SBAD_0000474801-mRNA-1"/>
    </source>
</evidence>
<organism evidence="3">
    <name type="scientific">Soboliphyme baturini</name>
    <dbReference type="NCBI Taxonomy" id="241478"/>
    <lineage>
        <taxon>Eukaryota</taxon>
        <taxon>Metazoa</taxon>
        <taxon>Ecdysozoa</taxon>
        <taxon>Nematoda</taxon>
        <taxon>Enoplea</taxon>
        <taxon>Dorylaimia</taxon>
        <taxon>Dioctophymatida</taxon>
        <taxon>Dioctophymatoidea</taxon>
        <taxon>Soboliphymatidae</taxon>
        <taxon>Soboliphyme</taxon>
    </lineage>
</organism>
<name>A0A183ILR0_9BILA</name>
<dbReference type="WBParaSite" id="SBAD_0000474801-mRNA-1">
    <property type="protein sequence ID" value="SBAD_0000474801-mRNA-1"/>
    <property type="gene ID" value="SBAD_0000474801"/>
</dbReference>
<sequence>MRLYTLRNSDFRESLGVEPLLLQFESHSSDDLCRSKFYVISFDYRSKKFLSGVEYLPKEMALIELCLDCGITDYLCCTCSGASSFITPVHYLSSRIDCYYRHHRPPLLTPEGSYFEPHLVLPGFPPSVDEARNIVKRFLTSKTSRGGVRRLYCLASEFTAVQGCLAHLKIFLDPSGLLKCETVCCIEDLYVLLSAWQSRPVSEVDMKQFTESCNVQIRAYRPDPSFVCRSHGLRRMQQCPLLKARLITEEFLRRVYGSEGDSLPVDDRLPKVRERASAFDAYDNQLPFIRASNRYSGYSLSKMKALRLDLHIVQRVSSL</sequence>